<feature type="compositionally biased region" description="Low complexity" evidence="1">
    <location>
        <begin position="295"/>
        <end position="307"/>
    </location>
</feature>
<feature type="region of interest" description="Disordered" evidence="1">
    <location>
        <begin position="208"/>
        <end position="259"/>
    </location>
</feature>
<organism evidence="2 3">
    <name type="scientific">Labeo rohita</name>
    <name type="common">Indian major carp</name>
    <name type="synonym">Cyprinus rohita</name>
    <dbReference type="NCBI Taxonomy" id="84645"/>
    <lineage>
        <taxon>Eukaryota</taxon>
        <taxon>Metazoa</taxon>
        <taxon>Chordata</taxon>
        <taxon>Craniata</taxon>
        <taxon>Vertebrata</taxon>
        <taxon>Euteleostomi</taxon>
        <taxon>Actinopterygii</taxon>
        <taxon>Neopterygii</taxon>
        <taxon>Teleostei</taxon>
        <taxon>Ostariophysi</taxon>
        <taxon>Cypriniformes</taxon>
        <taxon>Cyprinidae</taxon>
        <taxon>Labeoninae</taxon>
        <taxon>Labeonini</taxon>
        <taxon>Labeo</taxon>
    </lineage>
</organism>
<dbReference type="EMBL" id="JACTAM010000022">
    <property type="protein sequence ID" value="KAI2650265.1"/>
    <property type="molecule type" value="Genomic_DNA"/>
</dbReference>
<protein>
    <submittedName>
        <fullName evidence="2">Transcription elongation factor SPT5</fullName>
    </submittedName>
</protein>
<proteinExistence type="predicted"/>
<accession>A0ABQ8LIN5</accession>
<evidence type="ECO:0000313" key="3">
    <source>
        <dbReference type="Proteomes" id="UP000830375"/>
    </source>
</evidence>
<name>A0ABQ8LIN5_LABRO</name>
<feature type="compositionally biased region" description="Basic and acidic residues" evidence="1">
    <location>
        <begin position="587"/>
        <end position="597"/>
    </location>
</feature>
<feature type="compositionally biased region" description="Polar residues" evidence="1">
    <location>
        <begin position="208"/>
        <end position="227"/>
    </location>
</feature>
<reference evidence="2 3" key="1">
    <citation type="submission" date="2022-01" db="EMBL/GenBank/DDBJ databases">
        <title>A high-quality chromosome-level genome assembly of rohu carp, Labeo rohita.</title>
        <authorList>
            <person name="Arick M.A. II"/>
            <person name="Hsu C.-Y."/>
            <person name="Magbanua Z."/>
            <person name="Pechanova O."/>
            <person name="Grover C."/>
            <person name="Miller E."/>
            <person name="Thrash A."/>
            <person name="Ezzel L."/>
            <person name="Alam S."/>
            <person name="Benzie J."/>
            <person name="Hamilton M."/>
            <person name="Karsi A."/>
            <person name="Lawrence M.L."/>
            <person name="Peterson D.G."/>
        </authorList>
    </citation>
    <scope>NUCLEOTIDE SEQUENCE [LARGE SCALE GENOMIC DNA]</scope>
    <source>
        <strain evidence="3">BAU-BD-2019</strain>
        <tissue evidence="2">Blood</tissue>
    </source>
</reference>
<comment type="caution">
    <text evidence="2">The sequence shown here is derived from an EMBL/GenBank/DDBJ whole genome shotgun (WGS) entry which is preliminary data.</text>
</comment>
<keyword evidence="2" id="KW-0648">Protein biosynthesis</keyword>
<dbReference type="GO" id="GO:0003746">
    <property type="term" value="F:translation elongation factor activity"/>
    <property type="evidence" value="ECO:0007669"/>
    <property type="project" value="UniProtKB-KW"/>
</dbReference>
<feature type="region of interest" description="Disordered" evidence="1">
    <location>
        <begin position="553"/>
        <end position="608"/>
    </location>
</feature>
<feature type="compositionally biased region" description="Polar residues" evidence="1">
    <location>
        <begin position="85"/>
        <end position="96"/>
    </location>
</feature>
<keyword evidence="3" id="KW-1185">Reference proteome</keyword>
<feature type="compositionally biased region" description="Pro residues" evidence="1">
    <location>
        <begin position="229"/>
        <end position="238"/>
    </location>
</feature>
<evidence type="ECO:0000313" key="2">
    <source>
        <dbReference type="EMBL" id="KAI2650265.1"/>
    </source>
</evidence>
<gene>
    <name evidence="2" type="ORF">H4Q32_000213</name>
</gene>
<feature type="region of interest" description="Disordered" evidence="1">
    <location>
        <begin position="79"/>
        <end position="140"/>
    </location>
</feature>
<sequence length="627" mass="68098">MSRCVPACSCLRESLSLVDHTRDFVYLTPLTHYPDSCLCTLYRAGLNIATKAQLSVEGPRESIADYIEWVLVSCRASLTTEDDTSPTQDPEPSQPSLRHAEFEPEPTTDDEPEPRATELRIATEPEPYSSDQVREPATATATVDCDMEQENAMESPAHCTTAGGDLEHNSGDLIDFFTEISTCYDIPACLEFPPTFPLLPMSMSVWSPLSPDSPSAHPQPTTSSESRTPPWPSDPAAPPRLSAPSSSSSPAGPPASPGSLVFPAPPWSVVVPPSPQDSAPPAAPRHSVPLAPKDSSLPLAQPPSSVAPAPPWSSGSPPPPWSPEPRAPPWPFGSSVSPRIFGSPSPPRVPPPAAPPLSVGPLESSALPPPWLLPLSAPPWVIIMAAFWVLLGSFCSGSLLFPPWLLPPSSPPWTVLCFLELSVRPWPPEPPTYPPLSMLYGAIRDYSEGGVMSHSCQFLSLVSPIVSPCRSAYFGLVLIIVIPFTWESLSLVDHTRDFVYLTPLTHYPDSCLCTLYRAGLNIATKAQLSEEGPRESIADYIEWVLVSCRASLTTEDDTSPTQDPEPSQPSLRHAEFEPEPTTDDEPEPRATELRIATEPEPYSSEQIRVSLIQRCSEGRKENDWFTD</sequence>
<feature type="compositionally biased region" description="Pro residues" evidence="1">
    <location>
        <begin position="308"/>
        <end position="328"/>
    </location>
</feature>
<feature type="compositionally biased region" description="Polar residues" evidence="1">
    <location>
        <begin position="559"/>
        <end position="570"/>
    </location>
</feature>
<feature type="compositionally biased region" description="Basic and acidic residues" evidence="1">
    <location>
        <begin position="113"/>
        <end position="123"/>
    </location>
</feature>
<feature type="compositionally biased region" description="Low complexity" evidence="1">
    <location>
        <begin position="239"/>
        <end position="250"/>
    </location>
</feature>
<dbReference type="Proteomes" id="UP000830375">
    <property type="component" value="Unassembled WGS sequence"/>
</dbReference>
<feature type="region of interest" description="Disordered" evidence="1">
    <location>
        <begin position="271"/>
        <end position="328"/>
    </location>
</feature>
<feature type="compositionally biased region" description="Acidic residues" evidence="1">
    <location>
        <begin position="577"/>
        <end position="586"/>
    </location>
</feature>
<evidence type="ECO:0000256" key="1">
    <source>
        <dbReference type="SAM" id="MobiDB-lite"/>
    </source>
</evidence>
<feature type="compositionally biased region" description="Acidic residues" evidence="1">
    <location>
        <begin position="103"/>
        <end position="112"/>
    </location>
</feature>
<feature type="compositionally biased region" description="Low complexity" evidence="1">
    <location>
        <begin position="271"/>
        <end position="280"/>
    </location>
</feature>
<keyword evidence="2" id="KW-0251">Elongation factor</keyword>